<dbReference type="OrthoDB" id="3123246at2759"/>
<protein>
    <submittedName>
        <fullName evidence="2">Uncharacterized protein</fullName>
    </submittedName>
</protein>
<proteinExistence type="predicted"/>
<dbReference type="Proteomes" id="UP000807342">
    <property type="component" value="Unassembled WGS sequence"/>
</dbReference>
<feature type="region of interest" description="Disordered" evidence="1">
    <location>
        <begin position="567"/>
        <end position="636"/>
    </location>
</feature>
<feature type="compositionally biased region" description="Acidic residues" evidence="1">
    <location>
        <begin position="621"/>
        <end position="636"/>
    </location>
</feature>
<name>A0A9P5WZM7_9AGAR</name>
<feature type="region of interest" description="Disordered" evidence="1">
    <location>
        <begin position="218"/>
        <end position="240"/>
    </location>
</feature>
<feature type="compositionally biased region" description="Low complexity" evidence="1">
    <location>
        <begin position="248"/>
        <end position="265"/>
    </location>
</feature>
<accession>A0A9P5WZM7</accession>
<evidence type="ECO:0000313" key="3">
    <source>
        <dbReference type="Proteomes" id="UP000807342"/>
    </source>
</evidence>
<organism evidence="2 3">
    <name type="scientific">Macrolepiota fuliginosa MF-IS2</name>
    <dbReference type="NCBI Taxonomy" id="1400762"/>
    <lineage>
        <taxon>Eukaryota</taxon>
        <taxon>Fungi</taxon>
        <taxon>Dikarya</taxon>
        <taxon>Basidiomycota</taxon>
        <taxon>Agaricomycotina</taxon>
        <taxon>Agaricomycetes</taxon>
        <taxon>Agaricomycetidae</taxon>
        <taxon>Agaricales</taxon>
        <taxon>Agaricineae</taxon>
        <taxon>Agaricaceae</taxon>
        <taxon>Macrolepiota</taxon>
    </lineage>
</organism>
<dbReference type="AlphaFoldDB" id="A0A9P5WZM7"/>
<sequence>MAFRPSTTTQQFLAAMNQNHCLLSQFTWANLLTICPTAGKCTEVYQDLLTMNFMLMGNPISTSSCKEQKSNSNIKDIEEEVININRIAYDLSLYSQWCKKNRKTIEGDEEHDALLNNLRVFASIFRLIPAPHWCPPPPSLCMHLHQEDMLPCSHLHTEDITTPPCLLPHQSNDDVPMELAAPTHSFSEAALQTPAPIHKVDMPPPPPIIPAAVTTSPAAVSSIPKPGPKPRPSYASAAAKPLNPAAPSFAHAPPCAPGAPQAQTPKVPLSTHLKKPYYATQGPSHQQFFIEAPSIPCDTSLPSLVSTANKALMCTKSTLKVDSASFSPHGITCATVTVPSTSDLDIIKAIISGRLLGVQWWTCSVQVPFDMLCLHQHVQNEPVDTLGALSFLQVSAGYCIHFSIDSLVLRTVRTIIIPSMSFIKITDIPFLRPSTTDPIPSSEVDDQLQHSIIPLEYIVHWCYIHNSPKADSATIWINLSDLQKGTCTSQLISHCLFINRVEVLIKGAKAHTTIHCPICMGPHLEANHCSIVGCCCSNPKASPPIPPTPTGKPLLNMLQTTSAALTGTTVSTRPGSRTGPSRIPQHKKASHFPLPPHAALAQHPATDATNPTLPIIHEDNERDDDDMEPFGLELDDDYAFWE</sequence>
<dbReference type="EMBL" id="MU152349">
    <property type="protein sequence ID" value="KAF9440660.1"/>
    <property type="molecule type" value="Genomic_DNA"/>
</dbReference>
<evidence type="ECO:0000256" key="1">
    <source>
        <dbReference type="SAM" id="MobiDB-lite"/>
    </source>
</evidence>
<evidence type="ECO:0000313" key="2">
    <source>
        <dbReference type="EMBL" id="KAF9440660.1"/>
    </source>
</evidence>
<keyword evidence="3" id="KW-1185">Reference proteome</keyword>
<feature type="region of interest" description="Disordered" evidence="1">
    <location>
        <begin position="248"/>
        <end position="267"/>
    </location>
</feature>
<comment type="caution">
    <text evidence="2">The sequence shown here is derived from an EMBL/GenBank/DDBJ whole genome shotgun (WGS) entry which is preliminary data.</text>
</comment>
<reference evidence="2" key="1">
    <citation type="submission" date="2020-11" db="EMBL/GenBank/DDBJ databases">
        <authorList>
            <consortium name="DOE Joint Genome Institute"/>
            <person name="Ahrendt S."/>
            <person name="Riley R."/>
            <person name="Andreopoulos W."/>
            <person name="Labutti K."/>
            <person name="Pangilinan J."/>
            <person name="Ruiz-Duenas F.J."/>
            <person name="Barrasa J.M."/>
            <person name="Sanchez-Garcia M."/>
            <person name="Camarero S."/>
            <person name="Miyauchi S."/>
            <person name="Serrano A."/>
            <person name="Linde D."/>
            <person name="Babiker R."/>
            <person name="Drula E."/>
            <person name="Ayuso-Fernandez I."/>
            <person name="Pacheco R."/>
            <person name="Padilla G."/>
            <person name="Ferreira P."/>
            <person name="Barriuso J."/>
            <person name="Kellner H."/>
            <person name="Castanera R."/>
            <person name="Alfaro M."/>
            <person name="Ramirez L."/>
            <person name="Pisabarro A.G."/>
            <person name="Kuo A."/>
            <person name="Tritt A."/>
            <person name="Lipzen A."/>
            <person name="He G."/>
            <person name="Yan M."/>
            <person name="Ng V."/>
            <person name="Cullen D."/>
            <person name="Martin F."/>
            <person name="Rosso M.-N."/>
            <person name="Henrissat B."/>
            <person name="Hibbett D."/>
            <person name="Martinez A.T."/>
            <person name="Grigoriev I.V."/>
        </authorList>
    </citation>
    <scope>NUCLEOTIDE SEQUENCE</scope>
    <source>
        <strain evidence="2">MF-IS2</strain>
    </source>
</reference>
<gene>
    <name evidence="2" type="ORF">P691DRAFT_781684</name>
</gene>
<feature type="compositionally biased region" description="Polar residues" evidence="1">
    <location>
        <begin position="567"/>
        <end position="579"/>
    </location>
</feature>